<evidence type="ECO:0000313" key="1">
    <source>
        <dbReference type="EMBL" id="CAH3166804.1"/>
    </source>
</evidence>
<sequence>MTIDNRLSSNNHVSVICKKINDQFHDYSSPYDILLCKVKLKSLFIRRLQNFTITLYKTLFFTNYPGYLKDMFNVRSSSYNLRGNHIISLPKPKNNDIRDSEKTKKAVREWLNNIIREANNKLAREQKNQ</sequence>
<name>A0AAU9Y3U8_9CNID</name>
<evidence type="ECO:0000313" key="2">
    <source>
        <dbReference type="Proteomes" id="UP001159428"/>
    </source>
</evidence>
<protein>
    <submittedName>
        <fullName evidence="1">Uncharacterized protein</fullName>
    </submittedName>
</protein>
<dbReference type="Proteomes" id="UP001159428">
    <property type="component" value="Unassembled WGS sequence"/>
</dbReference>
<gene>
    <name evidence="1" type="ORF">PMEA_00006220</name>
</gene>
<keyword evidence="2" id="KW-1185">Reference proteome</keyword>
<accession>A0AAU9Y3U8</accession>
<dbReference type="AlphaFoldDB" id="A0AAU9Y3U8"/>
<dbReference type="EMBL" id="CALNXJ010000143">
    <property type="protein sequence ID" value="CAH3166804.1"/>
    <property type="molecule type" value="Genomic_DNA"/>
</dbReference>
<organism evidence="1 2">
    <name type="scientific">Pocillopora meandrina</name>
    <dbReference type="NCBI Taxonomy" id="46732"/>
    <lineage>
        <taxon>Eukaryota</taxon>
        <taxon>Metazoa</taxon>
        <taxon>Cnidaria</taxon>
        <taxon>Anthozoa</taxon>
        <taxon>Hexacorallia</taxon>
        <taxon>Scleractinia</taxon>
        <taxon>Astrocoeniina</taxon>
        <taxon>Pocilloporidae</taxon>
        <taxon>Pocillopora</taxon>
    </lineage>
</organism>
<proteinExistence type="predicted"/>
<comment type="caution">
    <text evidence="1">The sequence shown here is derived from an EMBL/GenBank/DDBJ whole genome shotgun (WGS) entry which is preliminary data.</text>
</comment>
<reference evidence="1 2" key="1">
    <citation type="submission" date="2022-05" db="EMBL/GenBank/DDBJ databases">
        <authorList>
            <consortium name="Genoscope - CEA"/>
            <person name="William W."/>
        </authorList>
    </citation>
    <scope>NUCLEOTIDE SEQUENCE [LARGE SCALE GENOMIC DNA]</scope>
</reference>